<name>A0A0C3Q2Q5_9AGAM</name>
<dbReference type="Proteomes" id="UP000054248">
    <property type="component" value="Unassembled WGS sequence"/>
</dbReference>
<dbReference type="STRING" id="1051891.A0A0C3Q2Q5"/>
<protein>
    <submittedName>
        <fullName evidence="1">Uncharacterized protein</fullName>
    </submittedName>
</protein>
<dbReference type="OrthoDB" id="3248694at2759"/>
<evidence type="ECO:0000313" key="2">
    <source>
        <dbReference type="Proteomes" id="UP000054248"/>
    </source>
</evidence>
<reference evidence="1 2" key="1">
    <citation type="submission" date="2014-04" db="EMBL/GenBank/DDBJ databases">
        <authorList>
            <consortium name="DOE Joint Genome Institute"/>
            <person name="Kuo A."/>
            <person name="Girlanda M."/>
            <person name="Perotto S."/>
            <person name="Kohler A."/>
            <person name="Nagy L.G."/>
            <person name="Floudas D."/>
            <person name="Copeland A."/>
            <person name="Barry K.W."/>
            <person name="Cichocki N."/>
            <person name="Veneault-Fourrey C."/>
            <person name="LaButti K."/>
            <person name="Lindquist E.A."/>
            <person name="Lipzen A."/>
            <person name="Lundell T."/>
            <person name="Morin E."/>
            <person name="Murat C."/>
            <person name="Sun H."/>
            <person name="Tunlid A."/>
            <person name="Henrissat B."/>
            <person name="Grigoriev I.V."/>
            <person name="Hibbett D.S."/>
            <person name="Martin F."/>
            <person name="Nordberg H.P."/>
            <person name="Cantor M.N."/>
            <person name="Hua S.X."/>
        </authorList>
    </citation>
    <scope>NUCLEOTIDE SEQUENCE [LARGE SCALE GENOMIC DNA]</scope>
    <source>
        <strain evidence="1 2">MUT 4182</strain>
    </source>
</reference>
<dbReference type="Gene3D" id="3.40.50.1820">
    <property type="entry name" value="alpha/beta hydrolase"/>
    <property type="match status" value="1"/>
</dbReference>
<keyword evidence="2" id="KW-1185">Reference proteome</keyword>
<dbReference type="HOGENOM" id="CLU_1696804_0_0_1"/>
<dbReference type="EMBL" id="KN823424">
    <property type="protein sequence ID" value="KIO17146.1"/>
    <property type="molecule type" value="Genomic_DNA"/>
</dbReference>
<evidence type="ECO:0000313" key="1">
    <source>
        <dbReference type="EMBL" id="KIO17146.1"/>
    </source>
</evidence>
<dbReference type="InterPro" id="IPR029058">
    <property type="entry name" value="AB_hydrolase_fold"/>
</dbReference>
<reference evidence="2" key="2">
    <citation type="submission" date="2015-01" db="EMBL/GenBank/DDBJ databases">
        <title>Evolutionary Origins and Diversification of the Mycorrhizal Mutualists.</title>
        <authorList>
            <consortium name="DOE Joint Genome Institute"/>
            <consortium name="Mycorrhizal Genomics Consortium"/>
            <person name="Kohler A."/>
            <person name="Kuo A."/>
            <person name="Nagy L.G."/>
            <person name="Floudas D."/>
            <person name="Copeland A."/>
            <person name="Barry K.W."/>
            <person name="Cichocki N."/>
            <person name="Veneault-Fourrey C."/>
            <person name="LaButti K."/>
            <person name="Lindquist E.A."/>
            <person name="Lipzen A."/>
            <person name="Lundell T."/>
            <person name="Morin E."/>
            <person name="Murat C."/>
            <person name="Riley R."/>
            <person name="Ohm R."/>
            <person name="Sun H."/>
            <person name="Tunlid A."/>
            <person name="Henrissat B."/>
            <person name="Grigoriev I.V."/>
            <person name="Hibbett D.S."/>
            <person name="Martin F."/>
        </authorList>
    </citation>
    <scope>NUCLEOTIDE SEQUENCE [LARGE SCALE GENOMIC DNA]</scope>
    <source>
        <strain evidence="2">MUT 4182</strain>
    </source>
</reference>
<gene>
    <name evidence="1" type="ORF">M407DRAFT_33201</name>
</gene>
<accession>A0A0C3Q2Q5</accession>
<proteinExistence type="predicted"/>
<organism evidence="1 2">
    <name type="scientific">Tulasnella calospora MUT 4182</name>
    <dbReference type="NCBI Taxonomy" id="1051891"/>
    <lineage>
        <taxon>Eukaryota</taxon>
        <taxon>Fungi</taxon>
        <taxon>Dikarya</taxon>
        <taxon>Basidiomycota</taxon>
        <taxon>Agaricomycotina</taxon>
        <taxon>Agaricomycetes</taxon>
        <taxon>Cantharellales</taxon>
        <taxon>Tulasnellaceae</taxon>
        <taxon>Tulasnella</taxon>
    </lineage>
</organism>
<dbReference type="AlphaFoldDB" id="A0A0C3Q2Q5"/>
<sequence>MDRKPAYPVSSGMDPTGDRTPLAPYLPLSFSDIVKPSEEATRCKHMDWPVVVSQRAIRHMGQHIAVHLFPLPIPYLDEQAFQWYPSFDHLGEFLQNPNLTSAVDALARTPEDLIDKCASAGSRIHLFGFPQGGAVAVEPGLHWWSLHRDTSQSSK</sequence>